<feature type="transmembrane region" description="Helical" evidence="1">
    <location>
        <begin position="879"/>
        <end position="899"/>
    </location>
</feature>
<dbReference type="GO" id="GO:0042910">
    <property type="term" value="F:xenobiotic transmembrane transporter activity"/>
    <property type="evidence" value="ECO:0007669"/>
    <property type="project" value="TreeGrafter"/>
</dbReference>
<evidence type="ECO:0000313" key="2">
    <source>
        <dbReference type="EMBL" id="OAZ75283.1"/>
    </source>
</evidence>
<dbReference type="RefSeq" id="WP_064775876.1">
    <property type="nucleotide sequence ID" value="NZ_LYUD01000038.1"/>
</dbReference>
<dbReference type="SUPFAM" id="SSF82693">
    <property type="entry name" value="Multidrug efflux transporter AcrB pore domain, PN1, PN2, PC1 and PC2 subdomains"/>
    <property type="match status" value="3"/>
</dbReference>
<keyword evidence="1" id="KW-0812">Transmembrane</keyword>
<dbReference type="InterPro" id="IPR001036">
    <property type="entry name" value="Acrflvin-R"/>
</dbReference>
<dbReference type="GO" id="GO:0005886">
    <property type="term" value="C:plasma membrane"/>
    <property type="evidence" value="ECO:0007669"/>
    <property type="project" value="TreeGrafter"/>
</dbReference>
<feature type="transmembrane region" description="Helical" evidence="1">
    <location>
        <begin position="335"/>
        <end position="354"/>
    </location>
</feature>
<dbReference type="Gene3D" id="3.30.70.1440">
    <property type="entry name" value="Multidrug efflux transporter AcrB pore domain"/>
    <property type="match status" value="1"/>
</dbReference>
<feature type="transmembrane region" description="Helical" evidence="1">
    <location>
        <begin position="954"/>
        <end position="974"/>
    </location>
</feature>
<feature type="transmembrane region" description="Helical" evidence="1">
    <location>
        <begin position="463"/>
        <end position="490"/>
    </location>
</feature>
<dbReference type="SUPFAM" id="SSF82866">
    <property type="entry name" value="Multidrug efflux transporter AcrB transmembrane domain"/>
    <property type="match status" value="2"/>
</dbReference>
<dbReference type="EMBL" id="LYUD01000038">
    <property type="protein sequence ID" value="OAZ75283.1"/>
    <property type="molecule type" value="Genomic_DNA"/>
</dbReference>
<keyword evidence="1" id="KW-1133">Transmembrane helix</keyword>
<feature type="transmembrane region" description="Helical" evidence="1">
    <location>
        <begin position="18"/>
        <end position="38"/>
    </location>
</feature>
<dbReference type="PRINTS" id="PR00702">
    <property type="entry name" value="ACRIFLAVINRP"/>
</dbReference>
<evidence type="ECO:0000256" key="1">
    <source>
        <dbReference type="SAM" id="Phobius"/>
    </source>
</evidence>
<feature type="transmembrane region" description="Helical" evidence="1">
    <location>
        <begin position="980"/>
        <end position="1004"/>
    </location>
</feature>
<dbReference type="AlphaFoldDB" id="A0A1A0DJ22"/>
<sequence>MMPQKFNPSRWAVEHPQLIGFLMVISLIAGGWQFANLGRAEDPNFTLKSMTISAQWAGASPDDLQAQIIDPLEQELRGIEYLDTLSTYCNQSFCVTQVSLNDNAPKEQVSQIWQKVRNKVADVSPSLPEGGALSVNDDFADVYGYTFALTGSEVSSLSPIAKKIKIGFQRIPDVGKVQIIGEIPATFNIDIDSIRLKSAGIGLAQFSEAIQQHSLIASGGMQDFGIDVPIDVSGGVYNQESIEQTTLPSKSGNLRVKDIATVSRSYVDPPSSIVRYHGQSALIIAVSMAKDGDGLALGKKLNTELDKINSELPAGLKFIQVEDQSKVIKEAVNTFLLKFFFALLVVLIVAFGTLGFKSGMVVAFSVPLTLSFVALYMKISGIGLERISLGALILSLGLLVDDAIISIEAMIVQLSNGASREDAASYAWSHTAFPMLTGTLITIISFLPVGIAKSTTGEYAGEIFWVSAAALLCSWVVAVLFIPLLGVWFLPQPKHALENTPSLETKSILALRKVLEWVVVKRKTVCAITIALLIMAVLGTNLVNQQFFPVSDRPELIVDVALPAGSSLSKTNKVVSNIESRILPLPSVVHIETHIGDGAPRFYLPYIPASPSTSHATLLLVAKDLTAREELFKTIKEFANDIPASLHVQRLSLGPTADFPVQYRIIGPNVDEIINTSHEIRDILKNTQGTSDVQIDWGNRTLSESFNLDSEKVVHFGSNRIAIAQQMQAFLSGEVVGTIFNADTHRSLVVRAEDKFRHNPQLWALLPIQTQMGNVFLGQLGALEIKQVFPVIWRRNGEPCITVQSDVMPGVEALEIVEHIKPEIDNIQKHLPYGYRIEVGGDAELSQTANDAIFALLPPTVGIMLLILMLQLQKFSRVLLVLCSSFLGLIGTVLGLLVFNAPFGFVALLGLIALAGMIMRNTILLVDQIEYNKHNGSTLNASVIDATILRARPVILTALASVFAFIPLAFNIFWGPMAIVMIGGLSVATFLTLLSLPAFYLVIFREKKKDKAVQ</sequence>
<dbReference type="PATRIC" id="fig|438.15.peg.459"/>
<feature type="transmembrane region" description="Helical" evidence="1">
    <location>
        <begin position="905"/>
        <end position="926"/>
    </location>
</feature>
<proteinExistence type="predicted"/>
<dbReference type="Pfam" id="PF00873">
    <property type="entry name" value="ACR_tran"/>
    <property type="match status" value="1"/>
</dbReference>
<dbReference type="Proteomes" id="UP000093796">
    <property type="component" value="Unassembled WGS sequence"/>
</dbReference>
<dbReference type="InterPro" id="IPR027463">
    <property type="entry name" value="AcrB_DN_DC_subdom"/>
</dbReference>
<accession>A0A1A0DJ22</accession>
<keyword evidence="1" id="KW-0472">Membrane</keyword>
<evidence type="ECO:0000313" key="3">
    <source>
        <dbReference type="Proteomes" id="UP000093796"/>
    </source>
</evidence>
<feature type="transmembrane region" description="Helical" evidence="1">
    <location>
        <begin position="389"/>
        <end position="412"/>
    </location>
</feature>
<dbReference type="Gene3D" id="3.30.70.1430">
    <property type="entry name" value="Multidrug efflux transporter AcrB pore domain"/>
    <property type="match status" value="2"/>
</dbReference>
<name>A0A1A0DJ22_ACEPA</name>
<gene>
    <name evidence="2" type="ORF">SRCM100623_00406</name>
</gene>
<reference evidence="2 3" key="1">
    <citation type="submission" date="2016-05" db="EMBL/GenBank/DDBJ databases">
        <title>Genome sequencing of Acetobacter pasteurianus strain SRCM100623.</title>
        <authorList>
            <person name="Song Y.R."/>
        </authorList>
    </citation>
    <scope>NUCLEOTIDE SEQUENCE [LARGE SCALE GENOMIC DNA]</scope>
    <source>
        <strain evidence="2 3">SRCM100623</strain>
    </source>
</reference>
<dbReference type="Gene3D" id="3.30.70.1320">
    <property type="entry name" value="Multidrug efflux transporter AcrB pore domain like"/>
    <property type="match status" value="1"/>
</dbReference>
<dbReference type="PANTHER" id="PTHR32063:SF18">
    <property type="entry name" value="CATION EFFLUX SYSTEM PROTEIN"/>
    <property type="match status" value="1"/>
</dbReference>
<dbReference type="Gene3D" id="3.30.2090.10">
    <property type="entry name" value="Multidrug efflux transporter AcrB TolC docking domain, DN and DC subdomains"/>
    <property type="match status" value="2"/>
</dbReference>
<dbReference type="OrthoDB" id="9798415at2"/>
<feature type="transmembrane region" description="Helical" evidence="1">
    <location>
        <begin position="432"/>
        <end position="451"/>
    </location>
</feature>
<protein>
    <submittedName>
        <fullName evidence="2">Multidrug resistance protein MdtC</fullName>
    </submittedName>
</protein>
<dbReference type="Gene3D" id="1.20.1640.10">
    <property type="entry name" value="Multidrug efflux transporter AcrB transmembrane domain"/>
    <property type="match status" value="2"/>
</dbReference>
<feature type="transmembrane region" description="Helical" evidence="1">
    <location>
        <begin position="852"/>
        <end position="872"/>
    </location>
</feature>
<dbReference type="PANTHER" id="PTHR32063">
    <property type="match status" value="1"/>
</dbReference>
<comment type="caution">
    <text evidence="2">The sequence shown here is derived from an EMBL/GenBank/DDBJ whole genome shotgun (WGS) entry which is preliminary data.</text>
</comment>
<organism evidence="2 3">
    <name type="scientific">Acetobacter pasteurianus</name>
    <name type="common">Acetobacter turbidans</name>
    <dbReference type="NCBI Taxonomy" id="438"/>
    <lineage>
        <taxon>Bacteria</taxon>
        <taxon>Pseudomonadati</taxon>
        <taxon>Pseudomonadota</taxon>
        <taxon>Alphaproteobacteria</taxon>
        <taxon>Acetobacterales</taxon>
        <taxon>Acetobacteraceae</taxon>
        <taxon>Acetobacter</taxon>
    </lineage>
</organism>
<feature type="transmembrane region" description="Helical" evidence="1">
    <location>
        <begin position="360"/>
        <end position="377"/>
    </location>
</feature>